<reference evidence="2" key="1">
    <citation type="submission" date="2016-10" db="EMBL/GenBank/DDBJ databases">
        <authorList>
            <person name="Varghese N."/>
            <person name="Submissions S."/>
        </authorList>
    </citation>
    <scope>NUCLEOTIDE SEQUENCE [LARGE SCALE GENOMIC DNA]</scope>
    <source>
        <strain evidence="2">CGMCC 1.6199</strain>
    </source>
</reference>
<protein>
    <submittedName>
        <fullName evidence="1">Uncharacterized protein</fullName>
    </submittedName>
</protein>
<dbReference type="Proteomes" id="UP000182347">
    <property type="component" value="Unassembled WGS sequence"/>
</dbReference>
<dbReference type="NCBIfam" id="NF041642">
    <property type="entry name" value="RAxF_45"/>
    <property type="match status" value="1"/>
</dbReference>
<evidence type="ECO:0000313" key="1">
    <source>
        <dbReference type="EMBL" id="SDM87285.1"/>
    </source>
</evidence>
<evidence type="ECO:0000313" key="2">
    <source>
        <dbReference type="Proteomes" id="UP000182347"/>
    </source>
</evidence>
<keyword evidence="2" id="KW-1185">Reference proteome</keyword>
<gene>
    <name evidence="1" type="ORF">SAMN05216244_3602</name>
</gene>
<dbReference type="AlphaFoldDB" id="A0A1G9WSW9"/>
<dbReference type="InterPro" id="IPR048146">
    <property type="entry name" value="RAxF_45-like"/>
</dbReference>
<sequence>MPYTETHASYKSNLYMYRAIIHDLAANGIRMSFFSN</sequence>
<accession>A0A1G9WSW9</accession>
<dbReference type="STRING" id="482461.SAMN05216244_3602"/>
<name>A0A1G9WSW9_9BACI</name>
<proteinExistence type="predicted"/>
<organism evidence="1 2">
    <name type="scientific">Sediminibacillus halophilus</name>
    <dbReference type="NCBI Taxonomy" id="482461"/>
    <lineage>
        <taxon>Bacteria</taxon>
        <taxon>Bacillati</taxon>
        <taxon>Bacillota</taxon>
        <taxon>Bacilli</taxon>
        <taxon>Bacillales</taxon>
        <taxon>Bacillaceae</taxon>
        <taxon>Sediminibacillus</taxon>
    </lineage>
</organism>
<dbReference type="EMBL" id="FNHF01000006">
    <property type="protein sequence ID" value="SDM87285.1"/>
    <property type="molecule type" value="Genomic_DNA"/>
</dbReference>
<dbReference type="RefSeq" id="WP_281242228.1">
    <property type="nucleotide sequence ID" value="NZ_FNHF01000006.1"/>
</dbReference>